<dbReference type="EMBL" id="PVUE01000004">
    <property type="protein sequence ID" value="PRZ42814.1"/>
    <property type="molecule type" value="Genomic_DNA"/>
</dbReference>
<name>A0A2T1A2P7_9ACTN</name>
<dbReference type="InterPro" id="IPR000868">
    <property type="entry name" value="Isochorismatase-like_dom"/>
</dbReference>
<sequence length="208" mass="21413">MTEPADQFGAGFAGRLQPGARPAVIAVDLMAAYFDPSSPFDVGSRSCLQSAARVIAAARASGVPVLHTRVVFGPDGIDGGVFLKKVPALRALIGGGPMSALMPEVAPAEDEVVLIKQYASAFFGTSLASTLHSLRVDTAVVLGVSTSGCVRATALDALQNGLIPLVVRDAVGDRDAPAHDAALHDLQAKYAEVVTESDVIDYLSGLTV</sequence>
<dbReference type="PANTHER" id="PTHR43540:SF1">
    <property type="entry name" value="ISOCHORISMATASE HYDROLASE"/>
    <property type="match status" value="1"/>
</dbReference>
<dbReference type="PANTHER" id="PTHR43540">
    <property type="entry name" value="PEROXYUREIDOACRYLATE/UREIDOACRYLATE AMIDOHYDROLASE-RELATED"/>
    <property type="match status" value="1"/>
</dbReference>
<dbReference type="GO" id="GO:0016787">
    <property type="term" value="F:hydrolase activity"/>
    <property type="evidence" value="ECO:0007669"/>
    <property type="project" value="UniProtKB-KW"/>
</dbReference>
<evidence type="ECO:0000259" key="2">
    <source>
        <dbReference type="Pfam" id="PF00857"/>
    </source>
</evidence>
<organism evidence="3 4">
    <name type="scientific">Antricoccus suffuscus</name>
    <dbReference type="NCBI Taxonomy" id="1629062"/>
    <lineage>
        <taxon>Bacteria</taxon>
        <taxon>Bacillati</taxon>
        <taxon>Actinomycetota</taxon>
        <taxon>Actinomycetes</taxon>
        <taxon>Geodermatophilales</taxon>
        <taxon>Antricoccaceae</taxon>
        <taxon>Antricoccus</taxon>
    </lineage>
</organism>
<dbReference type="Pfam" id="PF00857">
    <property type="entry name" value="Isochorismatase"/>
    <property type="match status" value="1"/>
</dbReference>
<dbReference type="Proteomes" id="UP000237752">
    <property type="component" value="Unassembled WGS sequence"/>
</dbReference>
<proteinExistence type="predicted"/>
<evidence type="ECO:0000256" key="1">
    <source>
        <dbReference type="ARBA" id="ARBA00022801"/>
    </source>
</evidence>
<dbReference type="InterPro" id="IPR036380">
    <property type="entry name" value="Isochorismatase-like_sf"/>
</dbReference>
<evidence type="ECO:0000313" key="4">
    <source>
        <dbReference type="Proteomes" id="UP000237752"/>
    </source>
</evidence>
<dbReference type="RefSeq" id="WP_106348347.1">
    <property type="nucleotide sequence ID" value="NZ_PVUE01000004.1"/>
</dbReference>
<accession>A0A2T1A2P7</accession>
<keyword evidence="1" id="KW-0378">Hydrolase</keyword>
<dbReference type="InterPro" id="IPR050272">
    <property type="entry name" value="Isochorismatase-like_hydrls"/>
</dbReference>
<keyword evidence="4" id="KW-1185">Reference proteome</keyword>
<gene>
    <name evidence="3" type="ORF">CLV47_104162</name>
</gene>
<protein>
    <submittedName>
        <fullName evidence="3">Nicotinamidase-related amidase</fullName>
    </submittedName>
</protein>
<comment type="caution">
    <text evidence="3">The sequence shown here is derived from an EMBL/GenBank/DDBJ whole genome shotgun (WGS) entry which is preliminary data.</text>
</comment>
<reference evidence="3 4" key="1">
    <citation type="submission" date="2018-03" db="EMBL/GenBank/DDBJ databases">
        <title>Genomic Encyclopedia of Archaeal and Bacterial Type Strains, Phase II (KMG-II): from individual species to whole genera.</title>
        <authorList>
            <person name="Goeker M."/>
        </authorList>
    </citation>
    <scope>NUCLEOTIDE SEQUENCE [LARGE SCALE GENOMIC DNA]</scope>
    <source>
        <strain evidence="3 4">DSM 100065</strain>
    </source>
</reference>
<feature type="domain" description="Isochorismatase-like" evidence="2">
    <location>
        <begin position="23"/>
        <end position="195"/>
    </location>
</feature>
<dbReference type="SUPFAM" id="SSF52499">
    <property type="entry name" value="Isochorismatase-like hydrolases"/>
    <property type="match status" value="1"/>
</dbReference>
<dbReference type="OrthoDB" id="7500697at2"/>
<dbReference type="AlphaFoldDB" id="A0A2T1A2P7"/>
<dbReference type="Gene3D" id="3.40.50.850">
    <property type="entry name" value="Isochorismatase-like"/>
    <property type="match status" value="1"/>
</dbReference>
<evidence type="ECO:0000313" key="3">
    <source>
        <dbReference type="EMBL" id="PRZ42814.1"/>
    </source>
</evidence>